<dbReference type="InterPro" id="IPR050695">
    <property type="entry name" value="N-acetylmuramoyl_amidase_3"/>
</dbReference>
<name>A0A161RGW8_9BACL</name>
<dbReference type="OrthoDB" id="9806267at2"/>
<sequence length="241" mass="26299">MGKFKKRVVVLAFILIASAAFLAYETLASDRDFFLPEPMGGVKVVIDPGHGGPDGGASSGDVIEGDINLAIAKELEKQLKKKGATVIMTRTKSGDALAEREPGKDFPSIRARKMADLKLREQIALDEEPDMFLSIHGNAVPEAKWRGAQVFYHHEGHPRSELLAKAVQGSIVENVKNTEREALAVRQVYLLKKVPTPAVLIETGFLSNPEERDLLTDTGYQKKMASAIADGVSDYLSQDVQ</sequence>
<dbReference type="GO" id="GO:0008745">
    <property type="term" value="F:N-acetylmuramoyl-L-alanine amidase activity"/>
    <property type="evidence" value="ECO:0007669"/>
    <property type="project" value="InterPro"/>
</dbReference>
<evidence type="ECO:0000259" key="3">
    <source>
        <dbReference type="SMART" id="SM00646"/>
    </source>
</evidence>
<evidence type="ECO:0000256" key="1">
    <source>
        <dbReference type="ARBA" id="ARBA00022801"/>
    </source>
</evidence>
<dbReference type="SMART" id="SM00646">
    <property type="entry name" value="Ami_3"/>
    <property type="match status" value="1"/>
</dbReference>
<comment type="caution">
    <text evidence="4">The sequence shown here is derived from an EMBL/GenBank/DDBJ whole genome shotgun (WGS) entry which is preliminary data.</text>
</comment>
<feature type="domain" description="MurNAc-LAA" evidence="3">
    <location>
        <begin position="121"/>
        <end position="233"/>
    </location>
</feature>
<feature type="chain" id="PRO_5039001717" evidence="2">
    <location>
        <begin position="24"/>
        <end position="241"/>
    </location>
</feature>
<keyword evidence="1" id="KW-0378">Hydrolase</keyword>
<evidence type="ECO:0000313" key="4">
    <source>
        <dbReference type="EMBL" id="KZE37258.1"/>
    </source>
</evidence>
<dbReference type="Gene3D" id="3.40.630.40">
    <property type="entry name" value="Zn-dependent exopeptidases"/>
    <property type="match status" value="1"/>
</dbReference>
<dbReference type="EMBL" id="LQNT01000011">
    <property type="protein sequence ID" value="KZE37258.1"/>
    <property type="molecule type" value="Genomic_DNA"/>
</dbReference>
<dbReference type="Proteomes" id="UP000076490">
    <property type="component" value="Unassembled WGS sequence"/>
</dbReference>
<feature type="signal peptide" evidence="2">
    <location>
        <begin position="1"/>
        <end position="23"/>
    </location>
</feature>
<proteinExistence type="predicted"/>
<dbReference type="PANTHER" id="PTHR30404:SF0">
    <property type="entry name" value="N-ACETYLMURAMOYL-L-ALANINE AMIDASE AMIC"/>
    <property type="match status" value="1"/>
</dbReference>
<protein>
    <submittedName>
        <fullName evidence="4">N-acetylmuramoyl-L-alanine amidase</fullName>
    </submittedName>
</protein>
<dbReference type="SUPFAM" id="SSF53187">
    <property type="entry name" value="Zn-dependent exopeptidases"/>
    <property type="match status" value="1"/>
</dbReference>
<dbReference type="InterPro" id="IPR002508">
    <property type="entry name" value="MurNAc-LAA_cat"/>
</dbReference>
<dbReference type="RefSeq" id="WP_063182332.1">
    <property type="nucleotide sequence ID" value="NZ_LQNT01000011.1"/>
</dbReference>
<evidence type="ECO:0000256" key="2">
    <source>
        <dbReference type="SAM" id="SignalP"/>
    </source>
</evidence>
<gene>
    <name evidence="4" type="ORF">AV656_11865</name>
</gene>
<evidence type="ECO:0000313" key="5">
    <source>
        <dbReference type="Proteomes" id="UP000076490"/>
    </source>
</evidence>
<reference evidence="4 5" key="1">
    <citation type="submission" date="2016-01" db="EMBL/GenBank/DDBJ databases">
        <title>Whole genome sequencing of Bhargavaea cecembensis T14.</title>
        <authorList>
            <person name="Hong K.W."/>
        </authorList>
    </citation>
    <scope>NUCLEOTIDE SEQUENCE [LARGE SCALE GENOMIC DNA]</scope>
    <source>
        <strain evidence="4 5">T14</strain>
    </source>
</reference>
<keyword evidence="2" id="KW-0732">Signal</keyword>
<dbReference type="AlphaFoldDB" id="A0A161RGW8"/>
<dbReference type="GO" id="GO:0009253">
    <property type="term" value="P:peptidoglycan catabolic process"/>
    <property type="evidence" value="ECO:0007669"/>
    <property type="project" value="InterPro"/>
</dbReference>
<dbReference type="Pfam" id="PF01520">
    <property type="entry name" value="Amidase_3"/>
    <property type="match status" value="1"/>
</dbReference>
<organism evidence="4 5">
    <name type="scientific">Bhargavaea cecembensis</name>
    <dbReference type="NCBI Taxonomy" id="394098"/>
    <lineage>
        <taxon>Bacteria</taxon>
        <taxon>Bacillati</taxon>
        <taxon>Bacillota</taxon>
        <taxon>Bacilli</taxon>
        <taxon>Bacillales</taxon>
        <taxon>Caryophanaceae</taxon>
        <taxon>Bhargavaea</taxon>
    </lineage>
</organism>
<dbReference type="CDD" id="cd02696">
    <property type="entry name" value="MurNAc-LAA"/>
    <property type="match status" value="1"/>
</dbReference>
<accession>A0A161RGW8</accession>
<dbReference type="PANTHER" id="PTHR30404">
    <property type="entry name" value="N-ACETYLMURAMOYL-L-ALANINE AMIDASE"/>
    <property type="match status" value="1"/>
</dbReference>
<dbReference type="GO" id="GO:0030288">
    <property type="term" value="C:outer membrane-bounded periplasmic space"/>
    <property type="evidence" value="ECO:0007669"/>
    <property type="project" value="TreeGrafter"/>
</dbReference>